<dbReference type="EMBL" id="RWIC01000476">
    <property type="protein sequence ID" value="TKC43337.1"/>
    <property type="molecule type" value="Genomic_DNA"/>
</dbReference>
<dbReference type="Pfam" id="PF02023">
    <property type="entry name" value="SCAN"/>
    <property type="match status" value="1"/>
</dbReference>
<evidence type="ECO:0000256" key="8">
    <source>
        <dbReference type="SAM" id="MobiDB-lite"/>
    </source>
</evidence>
<feature type="region of interest" description="Disordered" evidence="8">
    <location>
        <begin position="397"/>
        <end position="442"/>
    </location>
</feature>
<reference evidence="12" key="1">
    <citation type="journal article" date="2019" name="IScience">
        <title>Narwhal Genome Reveals Long-Term Low Genetic Diversity despite Current Large Abundance Size.</title>
        <authorList>
            <person name="Westbury M.V."/>
            <person name="Petersen B."/>
            <person name="Garde E."/>
            <person name="Heide-Jorgensen M.P."/>
            <person name="Lorenzen E.D."/>
        </authorList>
    </citation>
    <scope>NUCLEOTIDE SEQUENCE [LARGE SCALE GENOMIC DNA]</scope>
</reference>
<dbReference type="CDD" id="cd07936">
    <property type="entry name" value="SCAN"/>
    <property type="match status" value="1"/>
</dbReference>
<dbReference type="Pfam" id="PF00096">
    <property type="entry name" value="zf-C2H2"/>
    <property type="match status" value="1"/>
</dbReference>
<evidence type="ECO:0000256" key="1">
    <source>
        <dbReference type="ARBA" id="ARBA00022723"/>
    </source>
</evidence>
<dbReference type="InterPro" id="IPR013087">
    <property type="entry name" value="Znf_C2H2_type"/>
</dbReference>
<evidence type="ECO:0000256" key="3">
    <source>
        <dbReference type="ARBA" id="ARBA00022771"/>
    </source>
</evidence>
<keyword evidence="1" id="KW-0479">Metal-binding</keyword>
<feature type="domain" description="C2H2-type" evidence="9">
    <location>
        <begin position="135"/>
        <end position="162"/>
    </location>
</feature>
<feature type="non-terminal residue" evidence="11">
    <location>
        <position position="630"/>
    </location>
</feature>
<evidence type="ECO:0000259" key="9">
    <source>
        <dbReference type="PROSITE" id="PS50157"/>
    </source>
</evidence>
<feature type="compositionally biased region" description="Basic and acidic residues" evidence="8">
    <location>
        <begin position="429"/>
        <end position="442"/>
    </location>
</feature>
<dbReference type="PROSITE" id="PS00028">
    <property type="entry name" value="ZINC_FINGER_C2H2_1"/>
    <property type="match status" value="1"/>
</dbReference>
<feature type="domain" description="SCAN box" evidence="10">
    <location>
        <begin position="569"/>
        <end position="629"/>
    </location>
</feature>
<dbReference type="PROSITE" id="PS50804">
    <property type="entry name" value="SCAN_BOX"/>
    <property type="match status" value="1"/>
</dbReference>
<dbReference type="GO" id="GO:0008270">
    <property type="term" value="F:zinc ion binding"/>
    <property type="evidence" value="ECO:0007669"/>
    <property type="project" value="UniProtKB-KW"/>
</dbReference>
<dbReference type="InterPro" id="IPR003309">
    <property type="entry name" value="SCAN_dom"/>
</dbReference>
<evidence type="ECO:0000256" key="2">
    <source>
        <dbReference type="ARBA" id="ARBA00022737"/>
    </source>
</evidence>
<evidence type="ECO:0008006" key="13">
    <source>
        <dbReference type="Google" id="ProtNLM"/>
    </source>
</evidence>
<organism evidence="11 12">
    <name type="scientific">Monodon monoceros</name>
    <name type="common">Narwhal</name>
    <name type="synonym">Ceratodon monodon</name>
    <dbReference type="NCBI Taxonomy" id="40151"/>
    <lineage>
        <taxon>Eukaryota</taxon>
        <taxon>Metazoa</taxon>
        <taxon>Chordata</taxon>
        <taxon>Craniata</taxon>
        <taxon>Vertebrata</taxon>
        <taxon>Euteleostomi</taxon>
        <taxon>Mammalia</taxon>
        <taxon>Eutheria</taxon>
        <taxon>Laurasiatheria</taxon>
        <taxon>Artiodactyla</taxon>
        <taxon>Whippomorpha</taxon>
        <taxon>Cetacea</taxon>
        <taxon>Odontoceti</taxon>
        <taxon>Monodontidae</taxon>
        <taxon>Monodon</taxon>
    </lineage>
</organism>
<name>A0A4U1F322_MONMO</name>
<dbReference type="SUPFAM" id="SSF47353">
    <property type="entry name" value="Retrovirus capsid dimerization domain-like"/>
    <property type="match status" value="1"/>
</dbReference>
<dbReference type="AlphaFoldDB" id="A0A4U1F322"/>
<keyword evidence="4" id="KW-0862">Zinc</keyword>
<dbReference type="InterPro" id="IPR036236">
    <property type="entry name" value="Znf_C2H2_sf"/>
</dbReference>
<dbReference type="PROSITE" id="PS50157">
    <property type="entry name" value="ZINC_FINGER_C2H2_2"/>
    <property type="match status" value="1"/>
</dbReference>
<feature type="region of interest" description="Disordered" evidence="8">
    <location>
        <begin position="282"/>
        <end position="301"/>
    </location>
</feature>
<keyword evidence="3 6" id="KW-0863">Zinc-finger</keyword>
<evidence type="ECO:0000313" key="12">
    <source>
        <dbReference type="Proteomes" id="UP000308365"/>
    </source>
</evidence>
<feature type="compositionally biased region" description="Basic and acidic residues" evidence="8">
    <location>
        <begin position="282"/>
        <end position="300"/>
    </location>
</feature>
<keyword evidence="5 7" id="KW-0539">Nucleus</keyword>
<sequence>HRGQAAAGTRSRREQSPERSLAGGFPWLPFLTEHQDTPARAQAPANHVRQEGVACISALDPGEGVCVEAFGSFPDHSLPRGVEAGEDAPARGGWGGAFGENACLVGCPPSPGRRKPHACKERGKVQRTHAGEKLFPCLECGRAFSESSSRAQHRRIHRGEWPFACTECTQSWTLGKHLRAHRDERPYACGECGGAFRQSRSLVGGGASGGDHANAAGVRKPSVIVWFSCISELRTCQMRRRPLQHEDFVEISCDGDAGAGAFHFLYNFAQGFPVATKKWDSRRQKTTEKAKKTQRNEGHQCHPQAKAQHLMGEMGLCWGNWIIHTPPPLPNKVTAAVPTAHVPGRTTTPGVPPGSWGRATRRLLGIVVQVGGQSHEPGRVRRGAFWKLWFPAGARTHHSSAAASPPGSVRPRTSRAPAGEVGLGGDPRGLPERNYGKPRSGERLRWSKRDVWDRHAQMESEGLTPSRAWTDRRTDRVWNSVPVRDRLTDQLPQAHICPTQQPQGRAPSSQDNQVLILLQTQFQGSSHSISHWRSAAQWPSPRAFLTLATPPTLRLPVCASDTSAMRRHPNPREALARLRELCRQWLRPEVHFKEQMLELLVLEQFLGALPPEIQTWLRAQCPESGEEAVV</sequence>
<dbReference type="GO" id="GO:0005634">
    <property type="term" value="C:nucleus"/>
    <property type="evidence" value="ECO:0007669"/>
    <property type="project" value="UniProtKB-SubCell"/>
</dbReference>
<dbReference type="InterPro" id="IPR038269">
    <property type="entry name" value="SCAN_sf"/>
</dbReference>
<evidence type="ECO:0000256" key="4">
    <source>
        <dbReference type="ARBA" id="ARBA00022833"/>
    </source>
</evidence>
<dbReference type="FunFam" id="3.30.160.60:FF:002343">
    <property type="entry name" value="Zinc finger protein 33A"/>
    <property type="match status" value="1"/>
</dbReference>
<evidence type="ECO:0000256" key="5">
    <source>
        <dbReference type="ARBA" id="ARBA00023242"/>
    </source>
</evidence>
<feature type="non-terminal residue" evidence="11">
    <location>
        <position position="1"/>
    </location>
</feature>
<accession>A0A4U1F322</accession>
<evidence type="ECO:0000256" key="6">
    <source>
        <dbReference type="PROSITE-ProRule" id="PRU00042"/>
    </source>
</evidence>
<feature type="compositionally biased region" description="Low complexity" evidence="8">
    <location>
        <begin position="399"/>
        <end position="411"/>
    </location>
</feature>
<comment type="caution">
    <text evidence="11">The sequence shown here is derived from an EMBL/GenBank/DDBJ whole genome shotgun (WGS) entry which is preliminary data.</text>
</comment>
<feature type="region of interest" description="Disordered" evidence="8">
    <location>
        <begin position="1"/>
        <end position="30"/>
    </location>
</feature>
<dbReference type="Proteomes" id="UP000308365">
    <property type="component" value="Unassembled WGS sequence"/>
</dbReference>
<dbReference type="InterPro" id="IPR050916">
    <property type="entry name" value="SCAN-C2H2_zinc_finger"/>
</dbReference>
<evidence type="ECO:0000313" key="11">
    <source>
        <dbReference type="EMBL" id="TKC43337.1"/>
    </source>
</evidence>
<evidence type="ECO:0000256" key="7">
    <source>
        <dbReference type="PROSITE-ProRule" id="PRU00187"/>
    </source>
</evidence>
<protein>
    <recommendedName>
        <fullName evidence="13">C2H2-type domain-containing protein</fullName>
    </recommendedName>
</protein>
<keyword evidence="2" id="KW-0677">Repeat</keyword>
<dbReference type="FunFam" id="1.10.4020.10:FF:000001">
    <property type="entry name" value="zinc finger protein 263 isoform X1"/>
    <property type="match status" value="1"/>
</dbReference>
<dbReference type="Gene3D" id="1.10.4020.10">
    <property type="entry name" value="DNA breaking-rejoining enzymes"/>
    <property type="match status" value="1"/>
</dbReference>
<dbReference type="PANTHER" id="PTHR45935:SF31">
    <property type="entry name" value="MYELOID ZINC FINGER 1"/>
    <property type="match status" value="1"/>
</dbReference>
<dbReference type="PANTHER" id="PTHR45935">
    <property type="entry name" value="PROTEIN ZBED8-RELATED"/>
    <property type="match status" value="1"/>
</dbReference>
<comment type="subcellular location">
    <subcellularLocation>
        <location evidence="7">Nucleus</location>
    </subcellularLocation>
</comment>
<proteinExistence type="predicted"/>
<dbReference type="Gene3D" id="3.30.160.60">
    <property type="entry name" value="Classic Zinc Finger"/>
    <property type="match status" value="3"/>
</dbReference>
<gene>
    <name evidence="11" type="ORF">EI555_014243</name>
</gene>
<dbReference type="SMART" id="SM00431">
    <property type="entry name" value="SCAN"/>
    <property type="match status" value="1"/>
</dbReference>
<evidence type="ECO:0000259" key="10">
    <source>
        <dbReference type="PROSITE" id="PS50804"/>
    </source>
</evidence>
<dbReference type="SUPFAM" id="SSF57667">
    <property type="entry name" value="beta-beta-alpha zinc fingers"/>
    <property type="match status" value="2"/>
</dbReference>